<dbReference type="PROSITE" id="PS50110">
    <property type="entry name" value="RESPONSE_REGULATORY"/>
    <property type="match status" value="1"/>
</dbReference>
<dbReference type="OrthoDB" id="9796457at2"/>
<evidence type="ECO:0000256" key="1">
    <source>
        <dbReference type="ARBA" id="ARBA00022553"/>
    </source>
</evidence>
<protein>
    <submittedName>
        <fullName evidence="4">CheY-like chemotaxis protein</fullName>
    </submittedName>
</protein>
<accession>A0A2T5C362</accession>
<feature type="domain" description="Response regulatory" evidence="3">
    <location>
        <begin position="12"/>
        <end position="127"/>
    </location>
</feature>
<dbReference type="InterPro" id="IPR001789">
    <property type="entry name" value="Sig_transdc_resp-reg_receiver"/>
</dbReference>
<evidence type="ECO:0000259" key="3">
    <source>
        <dbReference type="PROSITE" id="PS50110"/>
    </source>
</evidence>
<dbReference type="PANTHER" id="PTHR43719:SF28">
    <property type="entry name" value="PEROXIDE STRESS-ACTIVATED HISTIDINE KINASE MAK1-RELATED"/>
    <property type="match status" value="1"/>
</dbReference>
<dbReference type="CDD" id="cd17546">
    <property type="entry name" value="REC_hyHK_CKI1_RcsC-like"/>
    <property type="match status" value="1"/>
</dbReference>
<gene>
    <name evidence="4" type="ORF">C8N47_10567</name>
</gene>
<sequence>MVPTEMDLQGKKILIVEDNDTSRYYYQKALKQCNAVSYWAKNGAEAVDIFKTVPGISLVLMDLNMPEMDGFEATRLIKNMNPLVPVIVQSAFILSGEESRSYEAGCDDFIAKPVRLSTLMNAIQKHLK</sequence>
<keyword evidence="1 2" id="KW-0597">Phosphoprotein</keyword>
<keyword evidence="5" id="KW-1185">Reference proteome</keyword>
<comment type="caution">
    <text evidence="4">The sequence shown here is derived from an EMBL/GenBank/DDBJ whole genome shotgun (WGS) entry which is preliminary data.</text>
</comment>
<dbReference type="Pfam" id="PF00072">
    <property type="entry name" value="Response_reg"/>
    <property type="match status" value="1"/>
</dbReference>
<proteinExistence type="predicted"/>
<dbReference type="GO" id="GO:0000160">
    <property type="term" value="P:phosphorelay signal transduction system"/>
    <property type="evidence" value="ECO:0007669"/>
    <property type="project" value="InterPro"/>
</dbReference>
<evidence type="ECO:0000313" key="5">
    <source>
        <dbReference type="Proteomes" id="UP000243525"/>
    </source>
</evidence>
<dbReference type="Proteomes" id="UP000243525">
    <property type="component" value="Unassembled WGS sequence"/>
</dbReference>
<dbReference type="RefSeq" id="WP_107821636.1">
    <property type="nucleotide sequence ID" value="NZ_OY782574.1"/>
</dbReference>
<dbReference type="Gene3D" id="3.40.50.2300">
    <property type="match status" value="1"/>
</dbReference>
<feature type="modified residue" description="4-aspartylphosphate" evidence="2">
    <location>
        <position position="62"/>
    </location>
</feature>
<evidence type="ECO:0000313" key="4">
    <source>
        <dbReference type="EMBL" id="PTN09227.1"/>
    </source>
</evidence>
<organism evidence="4 5">
    <name type="scientific">Mangrovibacterium marinum</name>
    <dbReference type="NCBI Taxonomy" id="1639118"/>
    <lineage>
        <taxon>Bacteria</taxon>
        <taxon>Pseudomonadati</taxon>
        <taxon>Bacteroidota</taxon>
        <taxon>Bacteroidia</taxon>
        <taxon>Marinilabiliales</taxon>
        <taxon>Prolixibacteraceae</taxon>
        <taxon>Mangrovibacterium</taxon>
    </lineage>
</organism>
<name>A0A2T5C362_9BACT</name>
<dbReference type="InterPro" id="IPR050956">
    <property type="entry name" value="2C_system_His_kinase"/>
</dbReference>
<dbReference type="AlphaFoldDB" id="A0A2T5C362"/>
<dbReference type="InterPro" id="IPR011006">
    <property type="entry name" value="CheY-like_superfamily"/>
</dbReference>
<dbReference type="SMART" id="SM00448">
    <property type="entry name" value="REC"/>
    <property type="match status" value="1"/>
</dbReference>
<dbReference type="PANTHER" id="PTHR43719">
    <property type="entry name" value="TWO-COMPONENT HISTIDINE KINASE"/>
    <property type="match status" value="1"/>
</dbReference>
<reference evidence="4 5" key="1">
    <citation type="submission" date="2018-04" db="EMBL/GenBank/DDBJ databases">
        <title>Genomic Encyclopedia of Archaeal and Bacterial Type Strains, Phase II (KMG-II): from individual species to whole genera.</title>
        <authorList>
            <person name="Goeker M."/>
        </authorList>
    </citation>
    <scope>NUCLEOTIDE SEQUENCE [LARGE SCALE GENOMIC DNA]</scope>
    <source>
        <strain evidence="4 5">DSM 28823</strain>
    </source>
</reference>
<dbReference type="EMBL" id="QAAD01000005">
    <property type="protein sequence ID" value="PTN09227.1"/>
    <property type="molecule type" value="Genomic_DNA"/>
</dbReference>
<dbReference type="SUPFAM" id="SSF52172">
    <property type="entry name" value="CheY-like"/>
    <property type="match status" value="1"/>
</dbReference>
<evidence type="ECO:0000256" key="2">
    <source>
        <dbReference type="PROSITE-ProRule" id="PRU00169"/>
    </source>
</evidence>